<proteinExistence type="predicted"/>
<dbReference type="GO" id="GO:0016787">
    <property type="term" value="F:hydrolase activity"/>
    <property type="evidence" value="ECO:0007669"/>
    <property type="project" value="UniProtKB-KW"/>
</dbReference>
<keyword evidence="2" id="KW-0378">Hydrolase</keyword>
<dbReference type="Gene3D" id="3.40.50.1820">
    <property type="entry name" value="alpha/beta hydrolase"/>
    <property type="match status" value="1"/>
</dbReference>
<organism evidence="2 3">
    <name type="scientific">Pyxidicoccus fallax</name>
    <dbReference type="NCBI Taxonomy" id="394095"/>
    <lineage>
        <taxon>Bacteria</taxon>
        <taxon>Pseudomonadati</taxon>
        <taxon>Myxococcota</taxon>
        <taxon>Myxococcia</taxon>
        <taxon>Myxococcales</taxon>
        <taxon>Cystobacterineae</taxon>
        <taxon>Myxococcaceae</taxon>
        <taxon>Pyxidicoccus</taxon>
    </lineage>
</organism>
<protein>
    <submittedName>
        <fullName evidence="2">Alpha/beta fold hydrolase</fullName>
    </submittedName>
</protein>
<sequence length="275" mass="30637">MPFLSIRGAQLYYEDSGGSGEPIVFSHGLLWDSHLFSRQVEALKGRYRCISYDHRGQGRSEAPEDGKPIDLRTVYEDAVAFIQALKLAPCHFVGLSMGGFVGLRVAARHPELLRSLVLLDTSASAELPSNLPRYRLLAAVTHWLGLWPVVDRIMRIYFGPTFMNDPSRRAEREALRRQLASNPRAVWRAMDGVINRRSVEGELHRIVTPALILVGEEDAVTLPEMADKLHERIAGSRLVRLPHGGHMSNLEQPEAVNAAISAFLDEVSSEQLQAV</sequence>
<dbReference type="PRINTS" id="PR00412">
    <property type="entry name" value="EPOXHYDRLASE"/>
</dbReference>
<accession>A0A848LPV7</accession>
<dbReference type="PANTHER" id="PTHR43798">
    <property type="entry name" value="MONOACYLGLYCEROL LIPASE"/>
    <property type="match status" value="1"/>
</dbReference>
<dbReference type="SUPFAM" id="SSF53474">
    <property type="entry name" value="alpha/beta-Hydrolases"/>
    <property type="match status" value="1"/>
</dbReference>
<dbReference type="PRINTS" id="PR00111">
    <property type="entry name" value="ABHYDROLASE"/>
</dbReference>
<evidence type="ECO:0000259" key="1">
    <source>
        <dbReference type="Pfam" id="PF00561"/>
    </source>
</evidence>
<dbReference type="EMBL" id="JABBJJ010000190">
    <property type="protein sequence ID" value="NMO19524.1"/>
    <property type="molecule type" value="Genomic_DNA"/>
</dbReference>
<dbReference type="InterPro" id="IPR050266">
    <property type="entry name" value="AB_hydrolase_sf"/>
</dbReference>
<dbReference type="InterPro" id="IPR000073">
    <property type="entry name" value="AB_hydrolase_1"/>
</dbReference>
<comment type="caution">
    <text evidence="2">The sequence shown here is derived from an EMBL/GenBank/DDBJ whole genome shotgun (WGS) entry which is preliminary data.</text>
</comment>
<keyword evidence="3" id="KW-1185">Reference proteome</keyword>
<dbReference type="RefSeq" id="WP_169348772.1">
    <property type="nucleotide sequence ID" value="NZ_JABBJJ010000190.1"/>
</dbReference>
<feature type="domain" description="AB hydrolase-1" evidence="1">
    <location>
        <begin position="22"/>
        <end position="252"/>
    </location>
</feature>
<dbReference type="InterPro" id="IPR029058">
    <property type="entry name" value="AB_hydrolase_fold"/>
</dbReference>
<name>A0A848LPV7_9BACT</name>
<dbReference type="Proteomes" id="UP000518300">
    <property type="component" value="Unassembled WGS sequence"/>
</dbReference>
<evidence type="ECO:0000313" key="2">
    <source>
        <dbReference type="EMBL" id="NMO19524.1"/>
    </source>
</evidence>
<dbReference type="InterPro" id="IPR000639">
    <property type="entry name" value="Epox_hydrolase-like"/>
</dbReference>
<reference evidence="2 3" key="1">
    <citation type="submission" date="2020-04" db="EMBL/GenBank/DDBJ databases">
        <title>Draft genome of Pyxidicoccus fallax type strain.</title>
        <authorList>
            <person name="Whitworth D.E."/>
        </authorList>
    </citation>
    <scope>NUCLEOTIDE SEQUENCE [LARGE SCALE GENOMIC DNA]</scope>
    <source>
        <strain evidence="2 3">DSM 14698</strain>
    </source>
</reference>
<dbReference type="Pfam" id="PF00561">
    <property type="entry name" value="Abhydrolase_1"/>
    <property type="match status" value="1"/>
</dbReference>
<dbReference type="AlphaFoldDB" id="A0A848LPV7"/>
<gene>
    <name evidence="2" type="ORF">HG543_32310</name>
</gene>
<evidence type="ECO:0000313" key="3">
    <source>
        <dbReference type="Proteomes" id="UP000518300"/>
    </source>
</evidence>